<evidence type="ECO:0000313" key="2">
    <source>
        <dbReference type="EMBL" id="EKU94336.1"/>
    </source>
</evidence>
<dbReference type="SUPFAM" id="SSF52833">
    <property type="entry name" value="Thioredoxin-like"/>
    <property type="match status" value="1"/>
</dbReference>
<reference evidence="2 3" key="1">
    <citation type="submission" date="2012-09" db="EMBL/GenBank/DDBJ databases">
        <title>The Genome Sequence of Alloiococcus otitis ATCC 51267.</title>
        <authorList>
            <consortium name="The Broad Institute Genome Sequencing Platform"/>
            <person name="Earl A."/>
            <person name="Ward D."/>
            <person name="Feldgarden M."/>
            <person name="Gevers D."/>
            <person name="Huys G."/>
            <person name="Walker B."/>
            <person name="Young S.K."/>
            <person name="Zeng Q."/>
            <person name="Gargeya S."/>
            <person name="Fitzgerald M."/>
            <person name="Haas B."/>
            <person name="Abouelleil A."/>
            <person name="Alvarado L."/>
            <person name="Arachchi H.M."/>
            <person name="Berlin A.M."/>
            <person name="Chapman S.B."/>
            <person name="Goldberg J."/>
            <person name="Griggs A."/>
            <person name="Gujja S."/>
            <person name="Hansen M."/>
            <person name="Howarth C."/>
            <person name="Imamovic A."/>
            <person name="Larimer J."/>
            <person name="McCowen C."/>
            <person name="Montmayeur A."/>
            <person name="Murphy C."/>
            <person name="Neiman D."/>
            <person name="Pearson M."/>
            <person name="Priest M."/>
            <person name="Roberts A."/>
            <person name="Saif S."/>
            <person name="Shea T."/>
            <person name="Sisk P."/>
            <person name="Sykes S."/>
            <person name="Wortman J."/>
            <person name="Nusbaum C."/>
            <person name="Birren B."/>
        </authorList>
    </citation>
    <scope>NUCLEOTIDE SEQUENCE [LARGE SCALE GENOMIC DNA]</scope>
    <source>
        <strain evidence="2 3">ATCC 51267</strain>
    </source>
</reference>
<dbReference type="HOGENOM" id="CLU_116644_1_1_9"/>
<proteinExistence type="inferred from homology"/>
<sequence length="124" mass="14498">MLKLFTYPGSIESNKLKSWLEDHQLAYTEKNLFDQLMTIEELKQITSLTELGAQDIIADEYFSVVKHVVLADDISIKELYDYIRQEPKLIKLPMLFDEKRLLVGYDENFLNSFLTSPAKLTVEY</sequence>
<dbReference type="InterPro" id="IPR006660">
    <property type="entry name" value="Arsenate_reductase-like"/>
</dbReference>
<dbReference type="Gene3D" id="3.40.30.10">
    <property type="entry name" value="Glutaredoxin"/>
    <property type="match status" value="1"/>
</dbReference>
<dbReference type="PROSITE" id="PS51353">
    <property type="entry name" value="ARSC"/>
    <property type="match status" value="1"/>
</dbReference>
<dbReference type="STRING" id="883081.HMPREF9698_00064"/>
<dbReference type="OrthoDB" id="9794155at2"/>
<dbReference type="InterPro" id="IPR036249">
    <property type="entry name" value="Thioredoxin-like_sf"/>
</dbReference>
<organism evidence="2 3">
    <name type="scientific">Alloiococcus otitis ATCC 51267</name>
    <dbReference type="NCBI Taxonomy" id="883081"/>
    <lineage>
        <taxon>Bacteria</taxon>
        <taxon>Bacillati</taxon>
        <taxon>Bacillota</taxon>
        <taxon>Bacilli</taxon>
        <taxon>Lactobacillales</taxon>
        <taxon>Carnobacteriaceae</taxon>
        <taxon>Alloiococcus</taxon>
    </lineage>
</organism>
<dbReference type="AlphaFoldDB" id="K9EER0"/>
<accession>K9EER0</accession>
<dbReference type="EMBL" id="AGXA01000002">
    <property type="protein sequence ID" value="EKU94336.1"/>
    <property type="molecule type" value="Genomic_DNA"/>
</dbReference>
<dbReference type="Proteomes" id="UP000009875">
    <property type="component" value="Unassembled WGS sequence"/>
</dbReference>
<dbReference type="eggNOG" id="COG1393">
    <property type="taxonomic scope" value="Bacteria"/>
</dbReference>
<comment type="caution">
    <text evidence="2">The sequence shown here is derived from an EMBL/GenBank/DDBJ whole genome shotgun (WGS) entry which is preliminary data.</text>
</comment>
<gene>
    <name evidence="2" type="ORF">HMPREF9698_00064</name>
</gene>
<comment type="similarity">
    <text evidence="1">Belongs to the ArsC family.</text>
</comment>
<keyword evidence="3" id="KW-1185">Reference proteome</keyword>
<protein>
    <submittedName>
        <fullName evidence="2">Spx/MgsR family transcriptional regulator</fullName>
    </submittedName>
</protein>
<dbReference type="PANTHER" id="PTHR30041:SF7">
    <property type="entry name" value="GLOBAL TRANSCRIPTIONAL REGULATOR SPX"/>
    <property type="match status" value="1"/>
</dbReference>
<dbReference type="PANTHER" id="PTHR30041">
    <property type="entry name" value="ARSENATE REDUCTASE"/>
    <property type="match status" value="1"/>
</dbReference>
<name>K9EER0_9LACT</name>
<dbReference type="RefSeq" id="WP_003776161.1">
    <property type="nucleotide sequence ID" value="NZ_JH992957.1"/>
</dbReference>
<evidence type="ECO:0000313" key="3">
    <source>
        <dbReference type="Proteomes" id="UP000009875"/>
    </source>
</evidence>
<dbReference type="Pfam" id="PF03960">
    <property type="entry name" value="ArsC"/>
    <property type="match status" value="1"/>
</dbReference>
<evidence type="ECO:0000256" key="1">
    <source>
        <dbReference type="PROSITE-ProRule" id="PRU01282"/>
    </source>
</evidence>